<name>A0AAD2DR06_9LAMI</name>
<accession>A0AAD2DR06</accession>
<dbReference type="InterPro" id="IPR004332">
    <property type="entry name" value="Transposase_MuDR"/>
</dbReference>
<evidence type="ECO:0000256" key="1">
    <source>
        <dbReference type="SAM" id="MobiDB-lite"/>
    </source>
</evidence>
<evidence type="ECO:0000313" key="3">
    <source>
        <dbReference type="EMBL" id="CAI9760511.1"/>
    </source>
</evidence>
<organism evidence="3 4">
    <name type="scientific">Fraxinus pennsylvanica</name>
    <dbReference type="NCBI Taxonomy" id="56036"/>
    <lineage>
        <taxon>Eukaryota</taxon>
        <taxon>Viridiplantae</taxon>
        <taxon>Streptophyta</taxon>
        <taxon>Embryophyta</taxon>
        <taxon>Tracheophyta</taxon>
        <taxon>Spermatophyta</taxon>
        <taxon>Magnoliopsida</taxon>
        <taxon>eudicotyledons</taxon>
        <taxon>Gunneridae</taxon>
        <taxon>Pentapetalae</taxon>
        <taxon>asterids</taxon>
        <taxon>lamiids</taxon>
        <taxon>Lamiales</taxon>
        <taxon>Oleaceae</taxon>
        <taxon>Oleeae</taxon>
        <taxon>Fraxinus</taxon>
    </lineage>
</organism>
<keyword evidence="4" id="KW-1185">Reference proteome</keyword>
<sequence length="256" mass="29131">MLSVHVSASDKEDVTFNDSDHSLDDLRSVHSNSNEEVVTYPEFNDDVDMVDPVLEVGLKFRSKKEVKGVVKNFSIHNRFEVVFPYNDRCRLEGCCKEKNCPWRIWVSPLEEDSSWQIKLFEWNHTYSRALKNISVSASCASDKEDVTFNDSDHNLGKEDDIFFQENVTQNIELDIRNEIVSLEAAYESENSEYDPQMTFEAFILIQFAYSQPTTVAGLEQGVAPHFLSKPKPRPGASGSSNSTPTLSEAWNNLMTK</sequence>
<evidence type="ECO:0000259" key="2">
    <source>
        <dbReference type="Pfam" id="PF03108"/>
    </source>
</evidence>
<dbReference type="Proteomes" id="UP000834106">
    <property type="component" value="Chromosome 4"/>
</dbReference>
<gene>
    <name evidence="3" type="ORF">FPE_LOCUS7941</name>
</gene>
<proteinExistence type="predicted"/>
<dbReference type="AlphaFoldDB" id="A0AAD2DR06"/>
<feature type="region of interest" description="Disordered" evidence="1">
    <location>
        <begin position="226"/>
        <end position="256"/>
    </location>
</feature>
<dbReference type="Pfam" id="PF03108">
    <property type="entry name" value="DBD_Tnp_Mut"/>
    <property type="match status" value="1"/>
</dbReference>
<dbReference type="EMBL" id="OU503039">
    <property type="protein sequence ID" value="CAI9760511.1"/>
    <property type="molecule type" value="Genomic_DNA"/>
</dbReference>
<reference evidence="3" key="1">
    <citation type="submission" date="2023-05" db="EMBL/GenBank/DDBJ databases">
        <authorList>
            <person name="Huff M."/>
        </authorList>
    </citation>
    <scope>NUCLEOTIDE SEQUENCE</scope>
</reference>
<protein>
    <recommendedName>
        <fullName evidence="2">Transposase MuDR plant domain-containing protein</fullName>
    </recommendedName>
</protein>
<feature type="compositionally biased region" description="Polar residues" evidence="1">
    <location>
        <begin position="237"/>
        <end position="256"/>
    </location>
</feature>
<evidence type="ECO:0000313" key="4">
    <source>
        <dbReference type="Proteomes" id="UP000834106"/>
    </source>
</evidence>
<feature type="domain" description="Transposase MuDR plant" evidence="2">
    <location>
        <begin position="54"/>
        <end position="117"/>
    </location>
</feature>